<evidence type="ECO:0000313" key="1">
    <source>
        <dbReference type="EMBL" id="KAK9829793.1"/>
    </source>
</evidence>
<gene>
    <name evidence="1" type="ORF">WJX72_007943</name>
</gene>
<dbReference type="Proteomes" id="UP001489004">
    <property type="component" value="Unassembled WGS sequence"/>
</dbReference>
<protein>
    <submittedName>
        <fullName evidence="1">Uncharacterized protein</fullName>
    </submittedName>
</protein>
<organism evidence="1 2">
    <name type="scientific">[Myrmecia] bisecta</name>
    <dbReference type="NCBI Taxonomy" id="41462"/>
    <lineage>
        <taxon>Eukaryota</taxon>
        <taxon>Viridiplantae</taxon>
        <taxon>Chlorophyta</taxon>
        <taxon>core chlorophytes</taxon>
        <taxon>Trebouxiophyceae</taxon>
        <taxon>Trebouxiales</taxon>
        <taxon>Trebouxiaceae</taxon>
        <taxon>Myrmecia</taxon>
    </lineage>
</organism>
<proteinExistence type="predicted"/>
<name>A0AAW1R8A6_9CHLO</name>
<dbReference type="AlphaFoldDB" id="A0AAW1R8A6"/>
<keyword evidence="2" id="KW-1185">Reference proteome</keyword>
<sequence length="222" mass="24312">MFSALPGKLPIDPAVHISLGSGPVAQRFQPAYGSLSRAVTIALEVTPPFGGEPQTAIAVDRIFISVLLTLDSLLPPEKRIGLGMPLRAGPQFQFYAIERSSPGRPHEISAMLDMSNIQDRAYFRTDRLTVQKRISPWSNYCDLWRTKLKDIRRVYKMTANSAGLVHACIKSGPCIERDTYTVELQPVGLQRSNALPTTEEEACAAAHGVLHGLDATHSLVCC</sequence>
<dbReference type="EMBL" id="JALJOR010000001">
    <property type="protein sequence ID" value="KAK9829793.1"/>
    <property type="molecule type" value="Genomic_DNA"/>
</dbReference>
<evidence type="ECO:0000313" key="2">
    <source>
        <dbReference type="Proteomes" id="UP001489004"/>
    </source>
</evidence>
<comment type="caution">
    <text evidence="1">The sequence shown here is derived from an EMBL/GenBank/DDBJ whole genome shotgun (WGS) entry which is preliminary data.</text>
</comment>
<accession>A0AAW1R8A6</accession>
<reference evidence="1 2" key="1">
    <citation type="journal article" date="2024" name="Nat. Commun.">
        <title>Phylogenomics reveals the evolutionary origins of lichenization in chlorophyte algae.</title>
        <authorList>
            <person name="Puginier C."/>
            <person name="Libourel C."/>
            <person name="Otte J."/>
            <person name="Skaloud P."/>
            <person name="Haon M."/>
            <person name="Grisel S."/>
            <person name="Petersen M."/>
            <person name="Berrin J.G."/>
            <person name="Delaux P.M."/>
            <person name="Dal Grande F."/>
            <person name="Keller J."/>
        </authorList>
    </citation>
    <scope>NUCLEOTIDE SEQUENCE [LARGE SCALE GENOMIC DNA]</scope>
    <source>
        <strain evidence="1 2">SAG 2043</strain>
    </source>
</reference>